<dbReference type="Proteomes" id="UP001500420">
    <property type="component" value="Unassembled WGS sequence"/>
</dbReference>
<reference evidence="2 3" key="1">
    <citation type="journal article" date="2019" name="Int. J. Syst. Evol. Microbiol.">
        <title>The Global Catalogue of Microorganisms (GCM) 10K type strain sequencing project: providing services to taxonomists for standard genome sequencing and annotation.</title>
        <authorList>
            <consortium name="The Broad Institute Genomics Platform"/>
            <consortium name="The Broad Institute Genome Sequencing Center for Infectious Disease"/>
            <person name="Wu L."/>
            <person name="Ma J."/>
        </authorList>
    </citation>
    <scope>NUCLEOTIDE SEQUENCE [LARGE SCALE GENOMIC DNA]</scope>
    <source>
        <strain evidence="2 3">JCM 16328</strain>
    </source>
</reference>
<gene>
    <name evidence="2" type="ORF">GCM10009020_11450</name>
</gene>
<evidence type="ECO:0000313" key="3">
    <source>
        <dbReference type="Proteomes" id="UP001500420"/>
    </source>
</evidence>
<dbReference type="InterPro" id="IPR007462">
    <property type="entry name" value="COV1-like"/>
</dbReference>
<evidence type="ECO:0000313" key="2">
    <source>
        <dbReference type="EMBL" id="GAA0667569.1"/>
    </source>
</evidence>
<evidence type="ECO:0008006" key="4">
    <source>
        <dbReference type="Google" id="ProtNLM"/>
    </source>
</evidence>
<dbReference type="Pfam" id="PF04367">
    <property type="entry name" value="DUF502"/>
    <property type="match status" value="1"/>
</dbReference>
<dbReference type="PANTHER" id="PTHR31876:SF26">
    <property type="entry name" value="PROTEIN LIKE COV 2"/>
    <property type="match status" value="1"/>
</dbReference>
<dbReference type="EMBL" id="BAAADV010000001">
    <property type="protein sequence ID" value="GAA0667569.1"/>
    <property type="molecule type" value="Genomic_DNA"/>
</dbReference>
<keyword evidence="1" id="KW-0812">Transmembrane</keyword>
<comment type="caution">
    <text evidence="2">The sequence shown here is derived from an EMBL/GenBank/DDBJ whole genome shotgun (WGS) entry which is preliminary data.</text>
</comment>
<protein>
    <recommendedName>
        <fullName evidence="4">DUF502 domain-containing protein</fullName>
    </recommendedName>
</protein>
<dbReference type="RefSeq" id="WP_343772953.1">
    <property type="nucleotide sequence ID" value="NZ_BAAADV010000001.1"/>
</dbReference>
<proteinExistence type="predicted"/>
<dbReference type="PANTHER" id="PTHR31876">
    <property type="entry name" value="COV-LIKE PROTEIN 1"/>
    <property type="match status" value="1"/>
</dbReference>
<sequence length="229" mass="24440">MSRPDVDEIVEPAPDGAEVRQDLQQALISGIAIIVPFVVTVLVLLWAFNFVANALSPLVDLLGVFGPASEMRSLVREGIAAAVFLGLILAVGLAAQHGPNTGLGRRIDAVMGELPGIGSIYSSVDRMSEVMVEGDTESFREVKLVEFPQQESFAIAFLTAESPAAVEDAAGYDEMQTLFVPMAPNPVMGGHLLSIPTERIHDVDLTVEEGMQAIVTTGMAIDENAHDER</sequence>
<name>A0AAV3T6L0_9EURY</name>
<keyword evidence="3" id="KW-1185">Reference proteome</keyword>
<organism evidence="2 3">
    <name type="scientific">Natronoarchaeum mannanilyticum</name>
    <dbReference type="NCBI Taxonomy" id="926360"/>
    <lineage>
        <taxon>Archaea</taxon>
        <taxon>Methanobacteriati</taxon>
        <taxon>Methanobacteriota</taxon>
        <taxon>Stenosarchaea group</taxon>
        <taxon>Halobacteria</taxon>
        <taxon>Halobacteriales</taxon>
        <taxon>Natronoarchaeaceae</taxon>
    </lineage>
</organism>
<keyword evidence="1" id="KW-0472">Membrane</keyword>
<keyword evidence="1" id="KW-1133">Transmembrane helix</keyword>
<dbReference type="AlphaFoldDB" id="A0AAV3T6L0"/>
<feature type="transmembrane region" description="Helical" evidence="1">
    <location>
        <begin position="26"/>
        <end position="48"/>
    </location>
</feature>
<evidence type="ECO:0000256" key="1">
    <source>
        <dbReference type="SAM" id="Phobius"/>
    </source>
</evidence>
<feature type="transmembrane region" description="Helical" evidence="1">
    <location>
        <begin position="78"/>
        <end position="96"/>
    </location>
</feature>
<accession>A0AAV3T6L0</accession>